<evidence type="ECO:0000256" key="1">
    <source>
        <dbReference type="ARBA" id="ARBA00004651"/>
    </source>
</evidence>
<dbReference type="STRING" id="797473.HMPREF9080_00024"/>
<organism evidence="14 15">
    <name type="scientific">Cardiobacterium valvarum F0432</name>
    <dbReference type="NCBI Taxonomy" id="797473"/>
    <lineage>
        <taxon>Bacteria</taxon>
        <taxon>Pseudomonadati</taxon>
        <taxon>Pseudomonadota</taxon>
        <taxon>Gammaproteobacteria</taxon>
        <taxon>Cardiobacteriales</taxon>
        <taxon>Cardiobacteriaceae</taxon>
        <taxon>Cardiobacterium</taxon>
    </lineage>
</organism>
<evidence type="ECO:0000313" key="15">
    <source>
        <dbReference type="Proteomes" id="UP000004750"/>
    </source>
</evidence>
<gene>
    <name evidence="14" type="ORF">HMPREF9080_00024</name>
</gene>
<comment type="subcellular location">
    <subcellularLocation>
        <location evidence="1">Cell membrane</location>
        <topology evidence="1">Multi-pass membrane protein</topology>
    </subcellularLocation>
</comment>
<dbReference type="PROSITE" id="PS51098">
    <property type="entry name" value="PTS_EIIB_TYPE_1"/>
    <property type="match status" value="1"/>
</dbReference>
<accession>G9ZBA2</accession>
<dbReference type="FunFam" id="3.30.1360.60:FF:000001">
    <property type="entry name" value="PTS system glucose-specific IIBC component PtsG"/>
    <property type="match status" value="1"/>
</dbReference>
<dbReference type="GO" id="GO:0008982">
    <property type="term" value="F:protein-N(PI)-phosphohistidine-sugar phosphotransferase activity"/>
    <property type="evidence" value="ECO:0007669"/>
    <property type="project" value="InterPro"/>
</dbReference>
<keyword evidence="7" id="KW-0812">Transmembrane</keyword>
<keyword evidence="8" id="KW-0418">Kinase</keyword>
<dbReference type="Pfam" id="PF00367">
    <property type="entry name" value="PTS_EIIB"/>
    <property type="match status" value="1"/>
</dbReference>
<evidence type="ECO:0000256" key="9">
    <source>
        <dbReference type="ARBA" id="ARBA00022989"/>
    </source>
</evidence>
<dbReference type="GO" id="GO:0090589">
    <property type="term" value="F:protein-phosphocysteine-trehalose phosphotransferase system transporter activity"/>
    <property type="evidence" value="ECO:0007669"/>
    <property type="project" value="TreeGrafter"/>
</dbReference>
<dbReference type="GO" id="GO:0009401">
    <property type="term" value="P:phosphoenolpyruvate-dependent sugar phosphotransferase system"/>
    <property type="evidence" value="ECO:0007669"/>
    <property type="project" value="UniProtKB-KW"/>
</dbReference>
<keyword evidence="9" id="KW-1133">Transmembrane helix</keyword>
<keyword evidence="4" id="KW-0762">Sugar transport</keyword>
<dbReference type="InterPro" id="IPR036878">
    <property type="entry name" value="Glu_permease_IIB"/>
</dbReference>
<feature type="region of interest" description="Disordered" evidence="12">
    <location>
        <begin position="270"/>
        <end position="295"/>
    </location>
</feature>
<dbReference type="InterPro" id="IPR050558">
    <property type="entry name" value="PTS_Sugar-Specific_Components"/>
</dbReference>
<evidence type="ECO:0000256" key="5">
    <source>
        <dbReference type="ARBA" id="ARBA00022679"/>
    </source>
</evidence>
<evidence type="ECO:0000256" key="6">
    <source>
        <dbReference type="ARBA" id="ARBA00022683"/>
    </source>
</evidence>
<dbReference type="GO" id="GO:0005886">
    <property type="term" value="C:plasma membrane"/>
    <property type="evidence" value="ECO:0007669"/>
    <property type="project" value="UniProtKB-SubCell"/>
</dbReference>
<dbReference type="HOGENOM" id="CLU_942294_0_0_6"/>
<dbReference type="CDD" id="cd00212">
    <property type="entry name" value="PTS_IIB_glc"/>
    <property type="match status" value="1"/>
</dbReference>
<evidence type="ECO:0000256" key="10">
    <source>
        <dbReference type="ARBA" id="ARBA00023136"/>
    </source>
</evidence>
<comment type="caution">
    <text evidence="14">The sequence shown here is derived from an EMBL/GenBank/DDBJ whole genome shotgun (WGS) entry which is preliminary data.</text>
</comment>
<reference evidence="14 15" key="1">
    <citation type="submission" date="2011-08" db="EMBL/GenBank/DDBJ databases">
        <authorList>
            <person name="Weinstock G."/>
            <person name="Sodergren E."/>
            <person name="Clifton S."/>
            <person name="Fulton L."/>
            <person name="Fulton B."/>
            <person name="Courtney L."/>
            <person name="Fronick C."/>
            <person name="Harrison M."/>
            <person name="Strong C."/>
            <person name="Farmer C."/>
            <person name="Delahaunty K."/>
            <person name="Markovic C."/>
            <person name="Hall O."/>
            <person name="Minx P."/>
            <person name="Tomlinson C."/>
            <person name="Mitreva M."/>
            <person name="Hou S."/>
            <person name="Chen J."/>
            <person name="Wollam A."/>
            <person name="Pepin K.H."/>
            <person name="Johnson M."/>
            <person name="Bhonagiri V."/>
            <person name="Zhang X."/>
            <person name="Suruliraj S."/>
            <person name="Warren W."/>
            <person name="Chinwalla A."/>
            <person name="Mardis E.R."/>
            <person name="Wilson R.K."/>
        </authorList>
    </citation>
    <scope>NUCLEOTIDE SEQUENCE [LARGE SCALE GENOMIC DNA]</scope>
    <source>
        <strain evidence="14 15">F0432</strain>
    </source>
</reference>
<dbReference type="PANTHER" id="PTHR30175:SF4">
    <property type="entry name" value="PTS SYSTEM TREHALOSE-SPECIFIC EIIBC COMPONENT"/>
    <property type="match status" value="1"/>
</dbReference>
<keyword evidence="6" id="KW-0598">Phosphotransferase system</keyword>
<keyword evidence="10" id="KW-0472">Membrane</keyword>
<feature type="domain" description="PTS EIIB type-1" evidence="13">
    <location>
        <begin position="5"/>
        <end position="87"/>
    </location>
</feature>
<dbReference type="GO" id="GO:0015771">
    <property type="term" value="P:trehalose transport"/>
    <property type="evidence" value="ECO:0007669"/>
    <property type="project" value="TreeGrafter"/>
</dbReference>
<feature type="region of interest" description="Disordered" evidence="12">
    <location>
        <begin position="84"/>
        <end position="146"/>
    </location>
</feature>
<dbReference type="InterPro" id="IPR001996">
    <property type="entry name" value="PTS_IIB_1"/>
</dbReference>
<dbReference type="SUPFAM" id="SSF55604">
    <property type="entry name" value="Glucose permease domain IIB"/>
    <property type="match status" value="1"/>
</dbReference>
<dbReference type="EMBL" id="AGCM01000002">
    <property type="protein sequence ID" value="EHM56176.1"/>
    <property type="molecule type" value="Genomic_DNA"/>
</dbReference>
<keyword evidence="3" id="KW-1003">Cell membrane</keyword>
<sequence length="295" mass="33873">MSRFQQDAALLLDAIGGKDNINAITHCVTRLRFVLKDPKRADVSRIESVASVKGTFTQSGQFQVIIGNEDGRVLQSIHRAGRHRRRLERCGESRSQQPAEPVAAHHERPRRNLRADHPRAHLRRSHPRLPQPHRRNQNVRRTDAGADLRLLGGDVPVPLAHRRSRLPYASHRHRLVDYPQNGHHPHPRHRPRRDARLAATAERLCCCGHRPGGYPAVGFRLRPRQHDRLPGTSHCRHHGGLRAGLSRTPLPPHHPGCYLHDRRALLLAGAGGHHRPRPRRPDRLENRFRHRRYRL</sequence>
<dbReference type="PROSITE" id="PS01035">
    <property type="entry name" value="PTS_EIIB_TYPE_1_CYS"/>
    <property type="match status" value="1"/>
</dbReference>
<evidence type="ECO:0000256" key="2">
    <source>
        <dbReference type="ARBA" id="ARBA00022448"/>
    </source>
</evidence>
<evidence type="ECO:0000256" key="3">
    <source>
        <dbReference type="ARBA" id="ARBA00022475"/>
    </source>
</evidence>
<keyword evidence="5 14" id="KW-0808">Transferase</keyword>
<proteinExistence type="predicted"/>
<keyword evidence="2" id="KW-0813">Transport</keyword>
<feature type="active site" description="Phosphocysteine intermediate; for EIIB activity" evidence="11">
    <location>
        <position position="27"/>
    </location>
</feature>
<evidence type="ECO:0000256" key="8">
    <source>
        <dbReference type="ARBA" id="ARBA00022777"/>
    </source>
</evidence>
<evidence type="ECO:0000256" key="12">
    <source>
        <dbReference type="SAM" id="MobiDB-lite"/>
    </source>
</evidence>
<dbReference type="InterPro" id="IPR018113">
    <property type="entry name" value="PTrfase_EIIB_Cys"/>
</dbReference>
<dbReference type="GO" id="GO:0016301">
    <property type="term" value="F:kinase activity"/>
    <property type="evidence" value="ECO:0007669"/>
    <property type="project" value="UniProtKB-KW"/>
</dbReference>
<dbReference type="Gene3D" id="3.30.1360.60">
    <property type="entry name" value="Glucose permease domain IIB"/>
    <property type="match status" value="1"/>
</dbReference>
<evidence type="ECO:0000313" key="14">
    <source>
        <dbReference type="EMBL" id="EHM56176.1"/>
    </source>
</evidence>
<feature type="compositionally biased region" description="Basic residues" evidence="12">
    <location>
        <begin position="120"/>
        <end position="138"/>
    </location>
</feature>
<evidence type="ECO:0000256" key="4">
    <source>
        <dbReference type="ARBA" id="ARBA00022597"/>
    </source>
</evidence>
<name>G9ZBA2_9GAMM</name>
<dbReference type="PANTHER" id="PTHR30175">
    <property type="entry name" value="PHOSPHOTRANSFERASE SYSTEM TRANSPORT PROTEIN"/>
    <property type="match status" value="1"/>
</dbReference>
<protein>
    <submittedName>
        <fullName evidence="14">Phosphotransferase system, EIIB</fullName>
    </submittedName>
</protein>
<evidence type="ECO:0000259" key="13">
    <source>
        <dbReference type="PROSITE" id="PS51098"/>
    </source>
</evidence>
<dbReference type="Proteomes" id="UP000004750">
    <property type="component" value="Unassembled WGS sequence"/>
</dbReference>
<evidence type="ECO:0000256" key="11">
    <source>
        <dbReference type="PROSITE-ProRule" id="PRU00421"/>
    </source>
</evidence>
<evidence type="ECO:0000256" key="7">
    <source>
        <dbReference type="ARBA" id="ARBA00022692"/>
    </source>
</evidence>
<dbReference type="AlphaFoldDB" id="G9ZBA2"/>